<dbReference type="Pfam" id="PF06078">
    <property type="entry name" value="DUF937"/>
    <property type="match status" value="1"/>
</dbReference>
<dbReference type="Proteomes" id="UP000763641">
    <property type="component" value="Unassembled WGS sequence"/>
</dbReference>
<name>A0ABS2D9Z1_9SPHN</name>
<proteinExistence type="predicted"/>
<evidence type="ECO:0000313" key="1">
    <source>
        <dbReference type="EMBL" id="MBM6577767.1"/>
    </source>
</evidence>
<accession>A0ABS2D9Z1</accession>
<sequence>MMMFTRGPNMNLNELLPNGGIEALAGQLGIPADQARRGAEALLPSVLGGMGDNAAGVESHVNDLGGARLADNVVGSEPTQVDQGNQLLGGIFGSKDVSRQVAGHAAQSSGLSPALLQQMLPILAMLVAGHLAGRSGGQQGGLGGLLGSVLSGLGAAGGGGGVLGGATGGGSPAGGLGGILGSILGGRR</sequence>
<comment type="caution">
    <text evidence="1">The sequence shown here is derived from an EMBL/GenBank/DDBJ whole genome shotgun (WGS) entry which is preliminary data.</text>
</comment>
<dbReference type="EMBL" id="JAFEMC010000004">
    <property type="protein sequence ID" value="MBM6577767.1"/>
    <property type="molecule type" value="Genomic_DNA"/>
</dbReference>
<dbReference type="InterPro" id="IPR009282">
    <property type="entry name" value="DUF937"/>
</dbReference>
<gene>
    <name evidence="1" type="ORF">ILT43_15400</name>
</gene>
<organism evidence="1 2">
    <name type="scientific">Sphingomonas longa</name>
    <dbReference type="NCBI Taxonomy" id="2778730"/>
    <lineage>
        <taxon>Bacteria</taxon>
        <taxon>Pseudomonadati</taxon>
        <taxon>Pseudomonadota</taxon>
        <taxon>Alphaproteobacteria</taxon>
        <taxon>Sphingomonadales</taxon>
        <taxon>Sphingomonadaceae</taxon>
        <taxon>Sphingomonas</taxon>
    </lineage>
</organism>
<protein>
    <submittedName>
        <fullName evidence="1">DUF937 domain-containing protein</fullName>
    </submittedName>
</protein>
<evidence type="ECO:0000313" key="2">
    <source>
        <dbReference type="Proteomes" id="UP000763641"/>
    </source>
</evidence>
<keyword evidence="2" id="KW-1185">Reference proteome</keyword>
<reference evidence="1 2" key="1">
    <citation type="submission" date="2020-12" db="EMBL/GenBank/DDBJ databases">
        <title>Sphingomonas sp.</title>
        <authorList>
            <person name="Kim M.K."/>
        </authorList>
    </citation>
    <scope>NUCLEOTIDE SEQUENCE [LARGE SCALE GENOMIC DNA]</scope>
    <source>
        <strain evidence="1 2">BT552</strain>
    </source>
</reference>